<reference evidence="1 2" key="1">
    <citation type="submission" date="2019-03" db="EMBL/GenBank/DDBJ databases">
        <title>Genomic Encyclopedia of Type Strains, Phase III (KMG-III): the genomes of soil and plant-associated and newly described type strains.</title>
        <authorList>
            <person name="Whitman W."/>
        </authorList>
    </citation>
    <scope>NUCLEOTIDE SEQUENCE [LARGE SCALE GENOMIC DNA]</scope>
    <source>
        <strain evidence="1 2">CGMCC 1.7660</strain>
    </source>
</reference>
<evidence type="ECO:0000313" key="2">
    <source>
        <dbReference type="Proteomes" id="UP000295783"/>
    </source>
</evidence>
<protein>
    <recommendedName>
        <fullName evidence="3">ASCH domain-containing protein</fullName>
    </recommendedName>
</protein>
<dbReference type="AlphaFoldDB" id="A0A4R6WXL2"/>
<dbReference type="EMBL" id="SNYW01000001">
    <property type="protein sequence ID" value="TDQ86418.1"/>
    <property type="molecule type" value="Genomic_DNA"/>
</dbReference>
<sequence>MLFKRAALEGIKAGRITLAFRRWRKPGAKAGGEIMTALGRVQVTAIEETTLAALTPRDAARAGFDSLAALKSELGEREGTLYRIGLAYAGADPRVALRMDNDLDGATLAAILAKLARLSWALDHLERIARRPGIRAAELAAAAGLGTQPFKLRIRRLKSLGLTESLEVGYRLSPRGKLVLEALKNQG</sequence>
<name>A0A4R6WXL2_9PROT</name>
<dbReference type="RefSeq" id="WP_133611533.1">
    <property type="nucleotide sequence ID" value="NZ_SNYW01000001.1"/>
</dbReference>
<proteinExistence type="predicted"/>
<organism evidence="1 2">
    <name type="scientific">Dongia mobilis</name>
    <dbReference type="NCBI Taxonomy" id="578943"/>
    <lineage>
        <taxon>Bacteria</taxon>
        <taxon>Pseudomonadati</taxon>
        <taxon>Pseudomonadota</taxon>
        <taxon>Alphaproteobacteria</taxon>
        <taxon>Rhodospirillales</taxon>
        <taxon>Dongiaceae</taxon>
        <taxon>Dongia</taxon>
    </lineage>
</organism>
<dbReference type="Proteomes" id="UP000295783">
    <property type="component" value="Unassembled WGS sequence"/>
</dbReference>
<evidence type="ECO:0000313" key="1">
    <source>
        <dbReference type="EMBL" id="TDQ86418.1"/>
    </source>
</evidence>
<keyword evidence="2" id="KW-1185">Reference proteome</keyword>
<dbReference type="OrthoDB" id="121143at2"/>
<accession>A0A4R6WXL2</accession>
<evidence type="ECO:0008006" key="3">
    <source>
        <dbReference type="Google" id="ProtNLM"/>
    </source>
</evidence>
<gene>
    <name evidence="1" type="ORF">A8950_0110</name>
</gene>
<comment type="caution">
    <text evidence="1">The sequence shown here is derived from an EMBL/GenBank/DDBJ whole genome shotgun (WGS) entry which is preliminary data.</text>
</comment>